<feature type="binding site" evidence="7">
    <location>
        <position position="185"/>
    </location>
    <ligand>
        <name>substrate</name>
    </ligand>
</feature>
<feature type="binding site" evidence="7">
    <location>
        <position position="56"/>
    </location>
    <ligand>
        <name>NADP(+)</name>
        <dbReference type="ChEBI" id="CHEBI:58349"/>
    </ligand>
</feature>
<comment type="similarity">
    <text evidence="2 7">Belongs to the glucose-6-phosphate dehydrogenase family.</text>
</comment>
<feature type="binding site" evidence="7">
    <location>
        <position position="223"/>
    </location>
    <ligand>
        <name>substrate</name>
    </ligand>
</feature>
<dbReference type="Gene3D" id="3.30.360.10">
    <property type="entry name" value="Dihydrodipicolinate Reductase, domain 2"/>
    <property type="match status" value="1"/>
</dbReference>
<feature type="binding site" evidence="7">
    <location>
        <position position="189"/>
    </location>
    <ligand>
        <name>substrate</name>
    </ligand>
</feature>
<comment type="pathway">
    <text evidence="1 7">Carbohydrate degradation; pentose phosphate pathway; D-ribulose 5-phosphate from D-glucose 6-phosphate (oxidative stage): step 1/3.</text>
</comment>
<dbReference type="UniPathway" id="UPA00115">
    <property type="reaction ID" value="UER00408"/>
</dbReference>
<evidence type="ECO:0000313" key="11">
    <source>
        <dbReference type="EMBL" id="RYB99662.1"/>
    </source>
</evidence>
<feature type="domain" description="Glucose-6-phosphate dehydrogenase C-terminal" evidence="10">
    <location>
        <begin position="196"/>
        <end position="462"/>
    </location>
</feature>
<evidence type="ECO:0000256" key="7">
    <source>
        <dbReference type="HAMAP-Rule" id="MF_00966"/>
    </source>
</evidence>
<keyword evidence="6 7" id="KW-0119">Carbohydrate metabolism</keyword>
<evidence type="ECO:0000256" key="8">
    <source>
        <dbReference type="SAM" id="MobiDB-lite"/>
    </source>
</evidence>
<protein>
    <recommendedName>
        <fullName evidence="7">Glucose-6-phosphate 1-dehydrogenase</fullName>
        <shortName evidence="7">G6PD</shortName>
        <ecNumber evidence="7">1.1.1.49</ecNumber>
    </recommendedName>
</protein>
<dbReference type="HAMAP" id="MF_00966">
    <property type="entry name" value="G6PD"/>
    <property type="match status" value="1"/>
</dbReference>
<feature type="binding site" evidence="7">
    <location>
        <position position="333"/>
    </location>
    <ligand>
        <name>substrate</name>
    </ligand>
</feature>
<evidence type="ECO:0000256" key="6">
    <source>
        <dbReference type="ARBA" id="ARBA00023277"/>
    </source>
</evidence>
<comment type="caution">
    <text evidence="7">Lacks conserved residue(s) required for the propagation of feature annotation.</text>
</comment>
<evidence type="ECO:0000256" key="5">
    <source>
        <dbReference type="ARBA" id="ARBA00023002"/>
    </source>
</evidence>
<evidence type="ECO:0000259" key="10">
    <source>
        <dbReference type="Pfam" id="PF02781"/>
    </source>
</evidence>
<evidence type="ECO:0000313" key="12">
    <source>
        <dbReference type="Proteomes" id="UP000293291"/>
    </source>
</evidence>
<dbReference type="SUPFAM" id="SSF55347">
    <property type="entry name" value="Glyceraldehyde-3-phosphate dehydrogenase-like, C-terminal domain"/>
    <property type="match status" value="1"/>
</dbReference>
<comment type="catalytic activity">
    <reaction evidence="7">
        <text>D-glucose 6-phosphate + NADP(+) = 6-phospho-D-glucono-1,5-lactone + NADPH + H(+)</text>
        <dbReference type="Rhea" id="RHEA:15841"/>
        <dbReference type="ChEBI" id="CHEBI:15378"/>
        <dbReference type="ChEBI" id="CHEBI:57783"/>
        <dbReference type="ChEBI" id="CHEBI:57955"/>
        <dbReference type="ChEBI" id="CHEBI:58349"/>
        <dbReference type="ChEBI" id="CHEBI:61548"/>
        <dbReference type="EC" id="1.1.1.49"/>
    </reaction>
</comment>
<proteinExistence type="inferred from homology"/>
<keyword evidence="12" id="KW-1185">Reference proteome</keyword>
<dbReference type="Proteomes" id="UP000293291">
    <property type="component" value="Unassembled WGS sequence"/>
</dbReference>
<evidence type="ECO:0000259" key="9">
    <source>
        <dbReference type="Pfam" id="PF00479"/>
    </source>
</evidence>
<feature type="binding site" evidence="7">
    <location>
        <position position="242"/>
    </location>
    <ligand>
        <name>substrate</name>
    </ligand>
</feature>
<dbReference type="InterPro" id="IPR022675">
    <property type="entry name" value="G6P_DH_C"/>
</dbReference>
<dbReference type="GO" id="GO:0009051">
    <property type="term" value="P:pentose-phosphate shunt, oxidative branch"/>
    <property type="evidence" value="ECO:0007669"/>
    <property type="project" value="TreeGrafter"/>
</dbReference>
<dbReference type="OrthoDB" id="9802739at2"/>
<dbReference type="AlphaFoldDB" id="A0A4Q2S9P6"/>
<comment type="function">
    <text evidence="7">Catalyzes the oxidation of glucose 6-phosphate to 6-phosphogluconolactone.</text>
</comment>
<dbReference type="GO" id="GO:0005829">
    <property type="term" value="C:cytosol"/>
    <property type="evidence" value="ECO:0007669"/>
    <property type="project" value="TreeGrafter"/>
</dbReference>
<feature type="domain" description="Glucose-6-phosphate dehydrogenase NAD-binding" evidence="9">
    <location>
        <begin position="20"/>
        <end position="194"/>
    </location>
</feature>
<reference evidence="11 12" key="1">
    <citation type="submission" date="2019-01" db="EMBL/GenBank/DDBJ databases">
        <title>Novel species of Nocardioides.</title>
        <authorList>
            <person name="Liu Q."/>
            <person name="Xin Y.-H."/>
        </authorList>
    </citation>
    <scope>NUCLEOTIDE SEQUENCE [LARGE SCALE GENOMIC DNA]</scope>
    <source>
        <strain evidence="11 12">CGMCC 4.6875</strain>
    </source>
</reference>
<dbReference type="EMBL" id="SDWU01000018">
    <property type="protein sequence ID" value="RYB99662.1"/>
    <property type="molecule type" value="Genomic_DNA"/>
</dbReference>
<dbReference type="GO" id="GO:0050661">
    <property type="term" value="F:NADP binding"/>
    <property type="evidence" value="ECO:0007669"/>
    <property type="project" value="UniProtKB-UniRule"/>
</dbReference>
<dbReference type="InterPro" id="IPR036291">
    <property type="entry name" value="NAD(P)-bd_dom_sf"/>
</dbReference>
<dbReference type="PANTHER" id="PTHR23429:SF0">
    <property type="entry name" value="GLUCOSE-6-PHOSPHATE 1-DEHYDROGENASE"/>
    <property type="match status" value="1"/>
</dbReference>
<dbReference type="EC" id="1.1.1.49" evidence="7"/>
<dbReference type="Pfam" id="PF00479">
    <property type="entry name" value="G6PD_N"/>
    <property type="match status" value="1"/>
</dbReference>
<dbReference type="InterPro" id="IPR001282">
    <property type="entry name" value="G6P_DH"/>
</dbReference>
<comment type="caution">
    <text evidence="11">The sequence shown here is derived from an EMBL/GenBank/DDBJ whole genome shotgun (WGS) entry which is preliminary data.</text>
</comment>
<keyword evidence="3 7" id="KW-0313">Glucose metabolism</keyword>
<dbReference type="Pfam" id="PF02781">
    <property type="entry name" value="G6PD_C"/>
    <property type="match status" value="1"/>
</dbReference>
<dbReference type="GO" id="GO:0004345">
    <property type="term" value="F:glucose-6-phosphate dehydrogenase activity"/>
    <property type="evidence" value="ECO:0007669"/>
    <property type="project" value="UniProtKB-UniRule"/>
</dbReference>
<dbReference type="InterPro" id="IPR022674">
    <property type="entry name" value="G6P_DH_NAD-bd"/>
</dbReference>
<evidence type="ECO:0000256" key="4">
    <source>
        <dbReference type="ARBA" id="ARBA00022857"/>
    </source>
</evidence>
<evidence type="ECO:0000256" key="1">
    <source>
        <dbReference type="ARBA" id="ARBA00004937"/>
    </source>
</evidence>
<dbReference type="SUPFAM" id="SSF51735">
    <property type="entry name" value="NAD(P)-binding Rossmann-fold domains"/>
    <property type="match status" value="1"/>
</dbReference>
<feature type="region of interest" description="Disordered" evidence="8">
    <location>
        <begin position="446"/>
        <end position="479"/>
    </location>
</feature>
<accession>A0A4Q2S9P6</accession>
<feature type="active site" description="Proton acceptor" evidence="7">
    <location>
        <position position="247"/>
    </location>
</feature>
<dbReference type="RefSeq" id="WP_129456193.1">
    <property type="nucleotide sequence ID" value="NZ_JACXYX010000005.1"/>
</dbReference>
<keyword evidence="4 7" id="KW-0521">NADP</keyword>
<evidence type="ECO:0000256" key="3">
    <source>
        <dbReference type="ARBA" id="ARBA00022526"/>
    </source>
</evidence>
<keyword evidence="5 7" id="KW-0560">Oxidoreductase</keyword>
<gene>
    <name evidence="7 11" type="primary">zwf</name>
    <name evidence="11" type="ORF">EUA07_16075</name>
</gene>
<dbReference type="NCBIfam" id="TIGR00871">
    <property type="entry name" value="zwf"/>
    <property type="match status" value="1"/>
</dbReference>
<feature type="binding site" evidence="7">
    <location>
        <position position="155"/>
    </location>
    <ligand>
        <name>NADP(+)</name>
        <dbReference type="ChEBI" id="CHEBI:58349"/>
    </ligand>
</feature>
<dbReference type="InterPro" id="IPR019796">
    <property type="entry name" value="G6P_DH_AS"/>
</dbReference>
<dbReference type="PIRSF" id="PIRSF000110">
    <property type="entry name" value="G6PD"/>
    <property type="match status" value="1"/>
</dbReference>
<sequence>MTTPENGSGDADLPPCVLLLFGARGDLAARKLFPGLYRLAAAGRLPRDYAVIGSGRHSPGSDDDFRAEVMEGLRDSVDDLDEEVARELLGRTSFRTSDADDGSDLAARVREVEEDLGDDVLRLVYLSVPPTAMSGMVAMLGREGLAERARLVIEKPFGLDLESFEELDDDVHEVFEEEQVFRIDHFLGKEAVQNLLALRFANALFEPAWSRHSIASVQVDVPETLAMEGRGSFYESTGALRDMVSTHLFQILGAVALEDPGEWSATAVRRARAAVFADVRPLDPSRVVLGQYDGYRDEDDVDEDSDVETFVALEAFVDNDRWRGVPFHLRTGKAMAETRRTVTLRFREPESSVFGTGLAPAELVLELTDEAQVHVDLLGKRPGPEMELAPATMRLDLGDELPHDEPLEAYERLLLDVLHGDHTLFAHADETRRLWEVCQPVLDDRPDPRPYASGSWGPQEAVGLPDGGWRLGRGDSDGS</sequence>
<evidence type="ECO:0000256" key="2">
    <source>
        <dbReference type="ARBA" id="ARBA00009975"/>
    </source>
</evidence>
<dbReference type="PANTHER" id="PTHR23429">
    <property type="entry name" value="GLUCOSE-6-PHOSPHATE 1-DEHYDROGENASE G6PD"/>
    <property type="match status" value="1"/>
</dbReference>
<dbReference type="PRINTS" id="PR00079">
    <property type="entry name" value="G6PDHDRGNASE"/>
</dbReference>
<name>A0A4Q2S9P6_9ACTN</name>
<dbReference type="PROSITE" id="PS00069">
    <property type="entry name" value="G6P_DEHYDROGENASE"/>
    <property type="match status" value="1"/>
</dbReference>
<organism evidence="11 12">
    <name type="scientific">Nocardioides ganghwensis</name>
    <dbReference type="NCBI Taxonomy" id="252230"/>
    <lineage>
        <taxon>Bacteria</taxon>
        <taxon>Bacillati</taxon>
        <taxon>Actinomycetota</taxon>
        <taxon>Actinomycetes</taxon>
        <taxon>Propionibacteriales</taxon>
        <taxon>Nocardioidaceae</taxon>
        <taxon>Nocardioides</taxon>
    </lineage>
</organism>
<dbReference type="Gene3D" id="3.40.50.720">
    <property type="entry name" value="NAD(P)-binding Rossmann-like Domain"/>
    <property type="match status" value="1"/>
</dbReference>
<dbReference type="GO" id="GO:0006006">
    <property type="term" value="P:glucose metabolic process"/>
    <property type="evidence" value="ECO:0007669"/>
    <property type="project" value="UniProtKB-KW"/>
</dbReference>